<dbReference type="Proteomes" id="UP000016057">
    <property type="component" value="Unassembled WGS sequence"/>
</dbReference>
<evidence type="ECO:0000313" key="2">
    <source>
        <dbReference type="Proteomes" id="UP000016057"/>
    </source>
</evidence>
<reference evidence="1 2" key="1">
    <citation type="journal article" date="2013" name="Genome Announc.">
        <title>Draft Genome Sequence of Catellicoccus marimammalium, a Novel Species Commonly Found in Gull Feces.</title>
        <authorList>
            <person name="Weigand M.R."/>
            <person name="Ryu H."/>
            <person name="Bozcek L."/>
            <person name="Konstantinidis K.T."/>
            <person name="Santo Domingo J.W."/>
        </authorList>
    </citation>
    <scope>NUCLEOTIDE SEQUENCE [LARGE SCALE GENOMIC DNA]</scope>
    <source>
        <strain evidence="1 2">M35/04/3</strain>
    </source>
</reference>
<keyword evidence="2" id="KW-1185">Reference proteome</keyword>
<dbReference type="AlphaFoldDB" id="K8ZAU5"/>
<evidence type="ECO:0000313" key="1">
    <source>
        <dbReference type="EMBL" id="EKU27132.1"/>
    </source>
</evidence>
<sequence>MISLIFYLLTQKDKSNWKEDLKKMISNTFWSLFGMISKFKK</sequence>
<proteinExistence type="predicted"/>
<comment type="caution">
    <text evidence="1">The sequence shown here is derived from an EMBL/GenBank/DDBJ whole genome shotgun (WGS) entry which is preliminary data.</text>
</comment>
<dbReference type="EMBL" id="AMYT01000019">
    <property type="protein sequence ID" value="EKU27132.1"/>
    <property type="molecule type" value="Genomic_DNA"/>
</dbReference>
<gene>
    <name evidence="1" type="ORF">C683_0910</name>
</gene>
<name>K8ZAU5_9ENTE</name>
<organism evidence="1 2">
    <name type="scientific">Catellicoccus marimammalium M35/04/3</name>
    <dbReference type="NCBI Taxonomy" id="1234409"/>
    <lineage>
        <taxon>Bacteria</taxon>
        <taxon>Bacillati</taxon>
        <taxon>Bacillota</taxon>
        <taxon>Bacilli</taxon>
        <taxon>Lactobacillales</taxon>
        <taxon>Enterococcaceae</taxon>
        <taxon>Catellicoccus</taxon>
    </lineage>
</organism>
<accession>K8ZAU5</accession>
<protein>
    <submittedName>
        <fullName evidence="1">Uncharacterized protein</fullName>
    </submittedName>
</protein>